<evidence type="ECO:0000313" key="9">
    <source>
        <dbReference type="EMBL" id="KAF4324833.1"/>
    </source>
</evidence>
<comment type="subcellular location">
    <subcellularLocation>
        <location evidence="1">Cell membrane</location>
        <topology evidence="1">Multi-pass membrane protein</topology>
    </subcellularLocation>
</comment>
<evidence type="ECO:0000256" key="5">
    <source>
        <dbReference type="ARBA" id="ARBA00022989"/>
    </source>
</evidence>
<dbReference type="EMBL" id="AOFI03000013">
    <property type="protein sequence ID" value="KAF4324833.1"/>
    <property type="molecule type" value="Genomic_DNA"/>
</dbReference>
<keyword evidence="4 7" id="KW-0812">Transmembrane</keyword>
<keyword evidence="6 7" id="KW-0472">Membrane</keyword>
<dbReference type="PANTHER" id="PTHR30193:SF37">
    <property type="entry name" value="INNER MEMBRANE ABC TRANSPORTER PERMEASE PROTEIN YCJO"/>
    <property type="match status" value="1"/>
</dbReference>
<dbReference type="SUPFAM" id="SSF161098">
    <property type="entry name" value="MetI-like"/>
    <property type="match status" value="2"/>
</dbReference>
<gene>
    <name evidence="9" type="ORF">G195_001044</name>
</gene>
<dbReference type="PANTHER" id="PTHR30193">
    <property type="entry name" value="ABC TRANSPORTER PERMEASE PROTEIN"/>
    <property type="match status" value="1"/>
</dbReference>
<dbReference type="SUPFAM" id="SSF53850">
    <property type="entry name" value="Periplasmic binding protein-like II"/>
    <property type="match status" value="1"/>
</dbReference>
<dbReference type="Pfam" id="PF13416">
    <property type="entry name" value="SBP_bac_8"/>
    <property type="match status" value="1"/>
</dbReference>
<dbReference type="AlphaFoldDB" id="A0A8J4WAR1"/>
<dbReference type="InterPro" id="IPR051393">
    <property type="entry name" value="ABC_transporter_permease"/>
</dbReference>
<feature type="transmembrane region" description="Helical" evidence="7">
    <location>
        <begin position="99"/>
        <end position="122"/>
    </location>
</feature>
<keyword evidence="2" id="KW-0813">Transport</keyword>
<evidence type="ECO:0000313" key="10">
    <source>
        <dbReference type="Proteomes" id="UP000702964"/>
    </source>
</evidence>
<keyword evidence="5 7" id="KW-1133">Transmembrane helix</keyword>
<dbReference type="Gene3D" id="3.40.190.10">
    <property type="entry name" value="Periplasmic binding protein-like II"/>
    <property type="match status" value="2"/>
</dbReference>
<comment type="caution">
    <text evidence="9">The sequence shown here is derived from an EMBL/GenBank/DDBJ whole genome shotgun (WGS) entry which is preliminary data.</text>
</comment>
<feature type="transmembrane region" description="Helical" evidence="7">
    <location>
        <begin position="416"/>
        <end position="437"/>
    </location>
</feature>
<feature type="domain" description="ABC transmembrane type-1" evidence="8">
    <location>
        <begin position="348"/>
        <end position="537"/>
    </location>
</feature>
<evidence type="ECO:0000256" key="7">
    <source>
        <dbReference type="SAM" id="Phobius"/>
    </source>
</evidence>
<sequence length="940" mass="103775">MSELDNRIGLPAARRRVSNTSQRRTASLRVQRIRENMLAYGFLAPSLLLFAVFLFYPMFKSVYLSMHSTDPTGQIAAYVGLDNFKAVFQSGLFLQGMKVTLLFVLFTVPTGMLAALILAALTHNRFKGMRVFQFVFSLPVVLSVGSSAVIWKFLFHPTLGMLNYLLGKVGIDPIPWLTSPDWALISISIMTIWMNLGFNYIILSSGLQGIPEEIYESAKIDGAGPLLTFRKISMPLLSPTLFFVTVVSIIGAFQSFGQINILTRGGPMDSTNVFVYSIYQEAFVNFRFGTGSAQALILFAVIMLLTLIQFKWVERKDASAYPPHIIPRSIDLSNFAEVFDIVPIGSFIGNTFLVAGLTMLGQLVTASMAAYAFAKMEFKGKNVIFSMFVATMMIPWEVTMIPNYLTVRSWGWLDTYQGLTIPFLATAFGTFLLRQFFMQLPKELFEAAKIDGCGHIRYFVSHVLPLSRPALGTLAIYSFLSMYNSYLWPLLVTNTPEMRTVQIGISMLEFQESTAWNLVFAGTAMVILPSLLLLVFGLKQLVRGEKAINQLASDFNASHPDIQVKPIYQGKYDESLNKLKASMGSDSGPDIIQVYEIGSKFMIDSGMITPVQQFIDKDKFDLSQLEPNIIRYYTIDGKLNAMPFNTSNPILYYNKDMFKAAGLDPENPPKTYEEFEQAAKALAKDGKPGASMAIYGWFMEQFFANQNADYVNNGNGRTGAATESLLNSEAGVKTLTWWKKMMDEKTVSNLGRSTDDTTAAFTAQQIGMTLDSTAGLRKIVEGAGGKFELGTGFLPRPADAKEGGVVVGGASLYIMNNKSEAQQQAAWEFIKYLATPAVQANWSVATGYFPITTAAYDEQVLKDNMAKYPQFQTAVDQLHASADSTATSGAVMGVFPEARQIVEGAIETVLNGQGTPQDALDAAAKQITDKIAQYNSTVKK</sequence>
<feature type="transmembrane region" description="Helical" evidence="7">
    <location>
        <begin position="383"/>
        <end position="404"/>
    </location>
</feature>
<dbReference type="GO" id="GO:0055085">
    <property type="term" value="P:transmembrane transport"/>
    <property type="evidence" value="ECO:0007669"/>
    <property type="project" value="InterPro"/>
</dbReference>
<dbReference type="InterPro" id="IPR006059">
    <property type="entry name" value="SBP"/>
</dbReference>
<dbReference type="Pfam" id="PF00528">
    <property type="entry name" value="BPD_transp_1"/>
    <property type="match status" value="2"/>
</dbReference>
<organism evidence="9 10">
    <name type="scientific">Phytophthora kernoviae 00238/432</name>
    <dbReference type="NCBI Taxonomy" id="1284355"/>
    <lineage>
        <taxon>Eukaryota</taxon>
        <taxon>Sar</taxon>
        <taxon>Stramenopiles</taxon>
        <taxon>Oomycota</taxon>
        <taxon>Peronosporomycetes</taxon>
        <taxon>Peronosporales</taxon>
        <taxon>Peronosporaceae</taxon>
        <taxon>Phytophthora</taxon>
    </lineage>
</organism>
<feature type="transmembrane region" description="Helical" evidence="7">
    <location>
        <begin position="352"/>
        <end position="374"/>
    </location>
</feature>
<dbReference type="CDD" id="cd06261">
    <property type="entry name" value="TM_PBP2"/>
    <property type="match status" value="2"/>
</dbReference>
<evidence type="ECO:0000256" key="2">
    <source>
        <dbReference type="ARBA" id="ARBA00022448"/>
    </source>
</evidence>
<feature type="transmembrane region" description="Helical" evidence="7">
    <location>
        <begin position="134"/>
        <end position="154"/>
    </location>
</feature>
<feature type="domain" description="ABC transmembrane type-1" evidence="8">
    <location>
        <begin position="93"/>
        <end position="309"/>
    </location>
</feature>
<dbReference type="GO" id="GO:0005886">
    <property type="term" value="C:plasma membrane"/>
    <property type="evidence" value="ECO:0007669"/>
    <property type="project" value="UniProtKB-SubCell"/>
</dbReference>
<feature type="transmembrane region" description="Helical" evidence="7">
    <location>
        <begin position="37"/>
        <end position="59"/>
    </location>
</feature>
<dbReference type="InterPro" id="IPR035906">
    <property type="entry name" value="MetI-like_sf"/>
</dbReference>
<keyword evidence="3" id="KW-1003">Cell membrane</keyword>
<feature type="transmembrane region" description="Helical" evidence="7">
    <location>
        <begin position="236"/>
        <end position="256"/>
    </location>
</feature>
<accession>A0A8J4WAR1</accession>
<dbReference type="InterPro" id="IPR000515">
    <property type="entry name" value="MetI-like"/>
</dbReference>
<evidence type="ECO:0000256" key="6">
    <source>
        <dbReference type="ARBA" id="ARBA00023136"/>
    </source>
</evidence>
<dbReference type="PROSITE" id="PS50928">
    <property type="entry name" value="ABC_TM1"/>
    <property type="match status" value="2"/>
</dbReference>
<proteinExistence type="predicted"/>
<dbReference type="Proteomes" id="UP000702964">
    <property type="component" value="Unassembled WGS sequence"/>
</dbReference>
<feature type="transmembrane region" description="Helical" evidence="7">
    <location>
        <begin position="293"/>
        <end position="313"/>
    </location>
</feature>
<name>A0A8J4WAR1_9STRA</name>
<evidence type="ECO:0000259" key="8">
    <source>
        <dbReference type="PROSITE" id="PS50928"/>
    </source>
</evidence>
<dbReference type="CDD" id="cd14748">
    <property type="entry name" value="PBP2_UgpB"/>
    <property type="match status" value="1"/>
</dbReference>
<feature type="transmembrane region" description="Helical" evidence="7">
    <location>
        <begin position="515"/>
        <end position="538"/>
    </location>
</feature>
<dbReference type="Gene3D" id="1.10.3720.10">
    <property type="entry name" value="MetI-like"/>
    <property type="match status" value="2"/>
</dbReference>
<feature type="transmembrane region" description="Helical" evidence="7">
    <location>
        <begin position="182"/>
        <end position="203"/>
    </location>
</feature>
<evidence type="ECO:0000256" key="1">
    <source>
        <dbReference type="ARBA" id="ARBA00004651"/>
    </source>
</evidence>
<evidence type="ECO:0000256" key="4">
    <source>
        <dbReference type="ARBA" id="ARBA00022692"/>
    </source>
</evidence>
<evidence type="ECO:0000256" key="3">
    <source>
        <dbReference type="ARBA" id="ARBA00022475"/>
    </source>
</evidence>
<reference evidence="9" key="1">
    <citation type="journal article" date="2015" name="Genom Data">
        <title>Draft genome sequences of Phytophthora kernoviae and Phytophthora ramorum lineage EU2 from Scotland.</title>
        <authorList>
            <person name="Sambles C."/>
            <person name="Schlenzig A."/>
            <person name="O'Neill P."/>
            <person name="Grant M."/>
            <person name="Studholme D.J."/>
        </authorList>
    </citation>
    <scope>NUCLEOTIDE SEQUENCE</scope>
    <source>
        <strain evidence="9">00238/432</strain>
    </source>
</reference>
<protein>
    <recommendedName>
        <fullName evidence="8">ABC transmembrane type-1 domain-containing protein</fullName>
    </recommendedName>
</protein>
<reference evidence="9" key="2">
    <citation type="submission" date="2020-02" db="EMBL/GenBank/DDBJ databases">
        <authorList>
            <person name="Studholme D.J."/>
        </authorList>
    </citation>
    <scope>NUCLEOTIDE SEQUENCE</scope>
    <source>
        <strain evidence="9">00238/432</strain>
    </source>
</reference>